<keyword evidence="1" id="KW-0812">Transmembrane</keyword>
<proteinExistence type="predicted"/>
<comment type="caution">
    <text evidence="2">The sequence shown here is derived from an EMBL/GenBank/DDBJ whole genome shotgun (WGS) entry which is preliminary data.</text>
</comment>
<sequence>MEPIKNWSKIWKIERIFYKISNEISLPRPISQTSLVWFGIGFILSLKMKGIFPFVFSSPTVNHIGIPFGIAFFMSKRTFQGKRPYNYLFSLFLYLFRPKSTRRGKRIPKTKNQEMDLTILIGERRIKNGDC</sequence>
<feature type="transmembrane region" description="Helical" evidence="1">
    <location>
        <begin position="51"/>
        <end position="73"/>
    </location>
</feature>
<evidence type="ECO:0000313" key="3">
    <source>
        <dbReference type="Proteomes" id="UP000305511"/>
    </source>
</evidence>
<accession>A0A4U3MLK6</accession>
<dbReference type="AlphaFoldDB" id="A0A4U3MLK6"/>
<reference evidence="2 3" key="1">
    <citation type="submission" date="2019-02" db="EMBL/GenBank/DDBJ databases">
        <title>Bacteria dissemination in different level of health care in South Africa: the effectiveness of infections prevention and control.</title>
        <authorList>
            <person name="Shobo C."/>
            <person name="Amoako D.G."/>
            <person name="Allam M."/>
            <person name="Ismail A."/>
            <person name="Bester L.A."/>
            <person name="Essack S.Y."/>
        </authorList>
    </citation>
    <scope>NUCLEOTIDE SEQUENCE [LARGE SCALE GENOMIC DNA]</scope>
    <source>
        <strain evidence="2 3">2SIL2</strain>
    </source>
</reference>
<dbReference type="RefSeq" id="WP_033594091.1">
    <property type="nucleotide sequence ID" value="NZ_JAMWKG010000003.1"/>
</dbReference>
<keyword evidence="1" id="KW-0472">Membrane</keyword>
<name>A0A4U3MLK6_ENTFL</name>
<keyword evidence="1" id="KW-1133">Transmembrane helix</keyword>
<dbReference type="Pfam" id="PF12648">
    <property type="entry name" value="TcpE"/>
    <property type="match status" value="1"/>
</dbReference>
<dbReference type="EMBL" id="SIYF01000093">
    <property type="protein sequence ID" value="TKK89434.1"/>
    <property type="molecule type" value="Genomic_DNA"/>
</dbReference>
<dbReference type="Proteomes" id="UP000305511">
    <property type="component" value="Unassembled WGS sequence"/>
</dbReference>
<gene>
    <name evidence="2" type="ORF">EY666_04540</name>
</gene>
<dbReference type="InterPro" id="IPR025608">
    <property type="entry name" value="TcpE"/>
</dbReference>
<evidence type="ECO:0000313" key="2">
    <source>
        <dbReference type="EMBL" id="TKK89434.1"/>
    </source>
</evidence>
<organism evidence="2 3">
    <name type="scientific">Enterococcus faecalis</name>
    <name type="common">Streptococcus faecalis</name>
    <dbReference type="NCBI Taxonomy" id="1351"/>
    <lineage>
        <taxon>Bacteria</taxon>
        <taxon>Bacillati</taxon>
        <taxon>Bacillota</taxon>
        <taxon>Bacilli</taxon>
        <taxon>Lactobacillales</taxon>
        <taxon>Enterococcaceae</taxon>
        <taxon>Enterococcus</taxon>
    </lineage>
</organism>
<protein>
    <submittedName>
        <fullName evidence="2">Conjugal transfer protein</fullName>
    </submittedName>
</protein>
<evidence type="ECO:0000256" key="1">
    <source>
        <dbReference type="SAM" id="Phobius"/>
    </source>
</evidence>